<proteinExistence type="predicted"/>
<evidence type="ECO:0000256" key="3">
    <source>
        <dbReference type="ARBA" id="ARBA00022692"/>
    </source>
</evidence>
<sequence>MYRVYASKVRVIPGFHPTFIRRLNVMFIIPFRLLMLVAHFTALICASLGSDEMILEASLGPEYTKDEYLYFRRSTDACLAASFLFLFFDCWGIVTARTLRSGLMNTINGCLHAAAAVLLIVAWNATMHVTRIWQIFYIFSIIPTGLEVIALCISYNNGMDNFY</sequence>
<gene>
    <name evidence="8" type="ORF">TM35_000073710</name>
</gene>
<dbReference type="EMBL" id="NBCO01000007">
    <property type="protein sequence ID" value="ORC90947.1"/>
    <property type="molecule type" value="Genomic_DNA"/>
</dbReference>
<evidence type="ECO:0000313" key="8">
    <source>
        <dbReference type="EMBL" id="ORC90947.1"/>
    </source>
</evidence>
<evidence type="ECO:0000256" key="7">
    <source>
        <dbReference type="SAM" id="Phobius"/>
    </source>
</evidence>
<protein>
    <recommendedName>
        <fullName evidence="2">Transmembrane protein 107</fullName>
    </recommendedName>
</protein>
<comment type="subcellular location">
    <subcellularLocation>
        <location evidence="1">Membrane</location>
        <topology evidence="1">Multi-pass membrane protein</topology>
    </subcellularLocation>
</comment>
<keyword evidence="6 7" id="KW-0472">Membrane</keyword>
<comment type="caution">
    <text evidence="8">The sequence shown here is derived from an EMBL/GenBank/DDBJ whole genome shotgun (WGS) entry which is preliminary data.</text>
</comment>
<accession>A0A1X0P1Z3</accession>
<dbReference type="OrthoDB" id="256636at2759"/>
<dbReference type="GO" id="GO:0036038">
    <property type="term" value="C:MKS complex"/>
    <property type="evidence" value="ECO:0007669"/>
    <property type="project" value="TreeGrafter"/>
</dbReference>
<dbReference type="GeneID" id="39983597"/>
<evidence type="ECO:0000256" key="6">
    <source>
        <dbReference type="ARBA" id="ARBA00023136"/>
    </source>
</evidence>
<dbReference type="RefSeq" id="XP_028885013.1">
    <property type="nucleotide sequence ID" value="XM_029023817.1"/>
</dbReference>
<dbReference type="GO" id="GO:0016020">
    <property type="term" value="C:membrane"/>
    <property type="evidence" value="ECO:0007669"/>
    <property type="project" value="UniProtKB-SubCell"/>
</dbReference>
<organism evidence="8 9">
    <name type="scientific">Trypanosoma theileri</name>
    <dbReference type="NCBI Taxonomy" id="67003"/>
    <lineage>
        <taxon>Eukaryota</taxon>
        <taxon>Discoba</taxon>
        <taxon>Euglenozoa</taxon>
        <taxon>Kinetoplastea</taxon>
        <taxon>Metakinetoplastina</taxon>
        <taxon>Trypanosomatida</taxon>
        <taxon>Trypanosomatidae</taxon>
        <taxon>Trypanosoma</taxon>
    </lineage>
</organism>
<evidence type="ECO:0000256" key="4">
    <source>
        <dbReference type="ARBA" id="ARBA00022794"/>
    </source>
</evidence>
<feature type="transmembrane region" description="Helical" evidence="7">
    <location>
        <begin position="106"/>
        <end position="126"/>
    </location>
</feature>
<feature type="transmembrane region" description="Helical" evidence="7">
    <location>
        <begin position="132"/>
        <end position="153"/>
    </location>
</feature>
<dbReference type="Proteomes" id="UP000192257">
    <property type="component" value="Unassembled WGS sequence"/>
</dbReference>
<name>A0A1X0P1Z3_9TRYP</name>
<keyword evidence="3 7" id="KW-0812">Transmembrane</keyword>
<reference evidence="8 9" key="1">
    <citation type="submission" date="2017-03" db="EMBL/GenBank/DDBJ databases">
        <title>An alternative strategy for trypanosome survival in the mammalian bloodstream revealed through genome and transcriptome analysis of the ubiquitous bovine parasite Trypanosoma (Megatrypanum) theileri.</title>
        <authorList>
            <person name="Kelly S."/>
            <person name="Ivens A."/>
            <person name="Mott A."/>
            <person name="O'Neill E."/>
            <person name="Emms D."/>
            <person name="Macleod O."/>
            <person name="Voorheis P."/>
            <person name="Matthews J."/>
            <person name="Matthews K."/>
            <person name="Carrington M."/>
        </authorList>
    </citation>
    <scope>NUCLEOTIDE SEQUENCE [LARGE SCALE GENOMIC DNA]</scope>
    <source>
        <strain evidence="8">Edinburgh</strain>
    </source>
</reference>
<evidence type="ECO:0000256" key="5">
    <source>
        <dbReference type="ARBA" id="ARBA00022989"/>
    </source>
</evidence>
<dbReference type="InterPro" id="IPR029248">
    <property type="entry name" value="TMEM107"/>
</dbReference>
<evidence type="ECO:0000313" key="9">
    <source>
        <dbReference type="Proteomes" id="UP000192257"/>
    </source>
</evidence>
<dbReference type="AlphaFoldDB" id="A0A1X0P1Z3"/>
<dbReference type="Pfam" id="PF14995">
    <property type="entry name" value="TMEM107"/>
    <property type="match status" value="1"/>
</dbReference>
<dbReference type="GO" id="GO:1905515">
    <property type="term" value="P:non-motile cilium assembly"/>
    <property type="evidence" value="ECO:0007669"/>
    <property type="project" value="TreeGrafter"/>
</dbReference>
<dbReference type="PANTHER" id="PTHR34341:SF1">
    <property type="entry name" value="TRANSMEMBRANE PROTEIN 107"/>
    <property type="match status" value="1"/>
</dbReference>
<keyword evidence="4" id="KW-0970">Cilium biogenesis/degradation</keyword>
<dbReference type="PANTHER" id="PTHR34341">
    <property type="entry name" value="TRANSMEMBRANE PROTEIN 107"/>
    <property type="match status" value="1"/>
</dbReference>
<feature type="transmembrane region" description="Helical" evidence="7">
    <location>
        <begin position="31"/>
        <end position="50"/>
    </location>
</feature>
<evidence type="ECO:0000256" key="1">
    <source>
        <dbReference type="ARBA" id="ARBA00004141"/>
    </source>
</evidence>
<keyword evidence="5 7" id="KW-1133">Transmembrane helix</keyword>
<evidence type="ECO:0000256" key="2">
    <source>
        <dbReference type="ARBA" id="ARBA00015652"/>
    </source>
</evidence>
<dbReference type="VEuPathDB" id="TriTrypDB:TM35_000073710"/>
<dbReference type="GO" id="GO:1904491">
    <property type="term" value="P:protein localization to ciliary transition zone"/>
    <property type="evidence" value="ECO:0007669"/>
    <property type="project" value="TreeGrafter"/>
</dbReference>
<keyword evidence="9" id="KW-1185">Reference proteome</keyword>
<feature type="transmembrane region" description="Helical" evidence="7">
    <location>
        <begin position="70"/>
        <end position="94"/>
    </location>
</feature>